<organism evidence="1 2">
    <name type="scientific">Nocardioides kongjuensis</name>
    <dbReference type="NCBI Taxonomy" id="349522"/>
    <lineage>
        <taxon>Bacteria</taxon>
        <taxon>Bacillati</taxon>
        <taxon>Actinomycetota</taxon>
        <taxon>Actinomycetes</taxon>
        <taxon>Propionibacteriales</taxon>
        <taxon>Nocardioidaceae</taxon>
        <taxon>Nocardioides</taxon>
    </lineage>
</organism>
<gene>
    <name evidence="1" type="ORF">BJ958_000951</name>
</gene>
<evidence type="ECO:0000313" key="1">
    <source>
        <dbReference type="EMBL" id="NYD29405.1"/>
    </source>
</evidence>
<keyword evidence="2" id="KW-1185">Reference proteome</keyword>
<accession>A0A852RDT5</accession>
<proteinExistence type="predicted"/>
<sequence>MLIFLTLPVIASVVAVRSYLQVYAPTNLLVRRVRAQEPRWRTVAVLFVISAALLVAMHSVEETVDSGGSSLLNLVVLVLAWDAIKIASQGILETARCVWRSVTNHRIVRTDVRRRAVAGDDSSALRLCA</sequence>
<dbReference type="EMBL" id="JACCBF010000001">
    <property type="protein sequence ID" value="NYD29405.1"/>
    <property type="molecule type" value="Genomic_DNA"/>
</dbReference>
<reference evidence="1 2" key="1">
    <citation type="submission" date="2020-07" db="EMBL/GenBank/DDBJ databases">
        <title>Sequencing the genomes of 1000 actinobacteria strains.</title>
        <authorList>
            <person name="Klenk H.-P."/>
        </authorList>
    </citation>
    <scope>NUCLEOTIDE SEQUENCE [LARGE SCALE GENOMIC DNA]</scope>
    <source>
        <strain evidence="1 2">DSM 19082</strain>
    </source>
</reference>
<dbReference type="AlphaFoldDB" id="A0A852RDT5"/>
<evidence type="ECO:0000313" key="2">
    <source>
        <dbReference type="Proteomes" id="UP000582231"/>
    </source>
</evidence>
<protein>
    <submittedName>
        <fullName evidence="1">Uncharacterized protein</fullName>
    </submittedName>
</protein>
<dbReference type="Proteomes" id="UP000582231">
    <property type="component" value="Unassembled WGS sequence"/>
</dbReference>
<dbReference type="RefSeq" id="WP_179725782.1">
    <property type="nucleotide sequence ID" value="NZ_BAABEF010000001.1"/>
</dbReference>
<name>A0A852RDT5_9ACTN</name>
<comment type="caution">
    <text evidence="1">The sequence shown here is derived from an EMBL/GenBank/DDBJ whole genome shotgun (WGS) entry which is preliminary data.</text>
</comment>